<sequence>MLTLEQILTTIDEKLIEKYTDIEINSNDVEEGFDRPSFYVKFDNVSRTDYLYNCKRSLTVRIYYFPSDRYVYQLEVLEKQQEIEDLFREGFEINNRYLKIVEGIESYITDGVLQMSFDVEYYDKHKEDDGEGKEKMQELYLKGS</sequence>
<dbReference type="EMBL" id="FZOJ01000001">
    <property type="protein sequence ID" value="SNR86000.1"/>
    <property type="molecule type" value="Genomic_DNA"/>
</dbReference>
<keyword evidence="2" id="KW-1185">Reference proteome</keyword>
<protein>
    <recommendedName>
        <fullName evidence="3">Phage protein</fullName>
    </recommendedName>
</protein>
<organism evidence="1 2">
    <name type="scientific">Anaerovirgula multivorans</name>
    <dbReference type="NCBI Taxonomy" id="312168"/>
    <lineage>
        <taxon>Bacteria</taxon>
        <taxon>Bacillati</taxon>
        <taxon>Bacillota</taxon>
        <taxon>Clostridia</taxon>
        <taxon>Peptostreptococcales</taxon>
        <taxon>Natronincolaceae</taxon>
        <taxon>Anaerovirgula</taxon>
    </lineage>
</organism>
<proteinExistence type="predicted"/>
<name>A0A238ZRN3_9FIRM</name>
<dbReference type="OrthoDB" id="2063617at2"/>
<evidence type="ECO:0000313" key="2">
    <source>
        <dbReference type="Proteomes" id="UP000198304"/>
    </source>
</evidence>
<dbReference type="RefSeq" id="WP_089280865.1">
    <property type="nucleotide sequence ID" value="NZ_FZOJ01000001.1"/>
</dbReference>
<dbReference type="Pfam" id="PF20765">
    <property type="entry name" value="Phage_tail_terminator_8"/>
    <property type="match status" value="1"/>
</dbReference>
<dbReference type="AlphaFoldDB" id="A0A238ZRN3"/>
<reference evidence="1 2" key="1">
    <citation type="submission" date="2017-06" db="EMBL/GenBank/DDBJ databases">
        <authorList>
            <person name="Kim H.J."/>
            <person name="Triplett B.A."/>
        </authorList>
    </citation>
    <scope>NUCLEOTIDE SEQUENCE [LARGE SCALE GENOMIC DNA]</scope>
    <source>
        <strain evidence="1 2">SCA</strain>
    </source>
</reference>
<evidence type="ECO:0008006" key="3">
    <source>
        <dbReference type="Google" id="ProtNLM"/>
    </source>
</evidence>
<dbReference type="InterPro" id="IPR049254">
    <property type="entry name" value="Phage_tail_terminator"/>
</dbReference>
<evidence type="ECO:0000313" key="1">
    <source>
        <dbReference type="EMBL" id="SNR86000.1"/>
    </source>
</evidence>
<accession>A0A238ZRN3</accession>
<gene>
    <name evidence="1" type="ORF">SAMN05446037_100164</name>
</gene>
<dbReference type="Proteomes" id="UP000198304">
    <property type="component" value="Unassembled WGS sequence"/>
</dbReference>